<dbReference type="RefSeq" id="WP_074204271.1">
    <property type="nucleotide sequence ID" value="NZ_FSQW01000001.1"/>
</dbReference>
<gene>
    <name evidence="1" type="ORF">SAMN02745824_1349</name>
</gene>
<dbReference type="SUPFAM" id="SSF51621">
    <property type="entry name" value="Phosphoenolpyruvate/pyruvate domain"/>
    <property type="match status" value="1"/>
</dbReference>
<dbReference type="STRING" id="1123272.SAMN02745824_1349"/>
<dbReference type="InterPro" id="IPR040442">
    <property type="entry name" value="Pyrv_kinase-like_dom_sf"/>
</dbReference>
<proteinExistence type="predicted"/>
<dbReference type="PANTHER" id="PTHR42905:SF5">
    <property type="entry name" value="CARBOXYVINYL-CARBOXYPHOSPHONATE PHOSPHORYLMUTASE, CHLOROPLASTIC"/>
    <property type="match status" value="1"/>
</dbReference>
<dbReference type="Gene3D" id="3.20.20.60">
    <property type="entry name" value="Phosphoenolpyruvate-binding domains"/>
    <property type="match status" value="1"/>
</dbReference>
<protein>
    <submittedName>
        <fullName evidence="1">2-Methylisocitrate lyase, PEP mutase family</fullName>
    </submittedName>
</protein>
<sequence length="279" mass="29893">MSQAAALRIRLRQKPILVAPGIYDAFSAWRAEQAGFEAVFVSGSSLAAMHLGRPDIGLLTVSETADIVARIADRVSIPLFVDADQGFGNSYTVARSVRLLERAGASAIQIEDQQEVKPADAPLSRPLIPQQVMVDKIRSARDALTDDQTIISARSDAMSTEGLERALERAQAYMDAGADMIFVESLTTRGEMKRLTDSFAGRVPLLHNLLRPDDEITSATEVEALGYSVALFPGVAVGAVGTALADSFAQLKQDSALPKAKALVDPVGAKDFLIKRSEP</sequence>
<dbReference type="InterPro" id="IPR015813">
    <property type="entry name" value="Pyrv/PenolPyrv_kinase-like_dom"/>
</dbReference>
<dbReference type="PANTHER" id="PTHR42905">
    <property type="entry name" value="PHOSPHOENOLPYRUVATE CARBOXYLASE"/>
    <property type="match status" value="1"/>
</dbReference>
<dbReference type="CDD" id="cd00377">
    <property type="entry name" value="ICL_PEPM"/>
    <property type="match status" value="1"/>
</dbReference>
<keyword evidence="1" id="KW-0456">Lyase</keyword>
<keyword evidence="2" id="KW-1185">Reference proteome</keyword>
<evidence type="ECO:0000313" key="1">
    <source>
        <dbReference type="EMBL" id="SIN64130.1"/>
    </source>
</evidence>
<evidence type="ECO:0000313" key="2">
    <source>
        <dbReference type="Proteomes" id="UP000185192"/>
    </source>
</evidence>
<name>A0A1N6CZY8_9SPHN</name>
<accession>A0A1N6CZY8</accession>
<dbReference type="Pfam" id="PF13714">
    <property type="entry name" value="PEP_mutase"/>
    <property type="match status" value="1"/>
</dbReference>
<dbReference type="EMBL" id="FSQW01000001">
    <property type="protein sequence ID" value="SIN64130.1"/>
    <property type="molecule type" value="Genomic_DNA"/>
</dbReference>
<dbReference type="InterPro" id="IPR039556">
    <property type="entry name" value="ICL/PEPM"/>
</dbReference>
<dbReference type="OrthoDB" id="9771433at2"/>
<reference evidence="2" key="1">
    <citation type="submission" date="2016-11" db="EMBL/GenBank/DDBJ databases">
        <authorList>
            <person name="Varghese N."/>
            <person name="Submissions S."/>
        </authorList>
    </citation>
    <scope>NUCLEOTIDE SEQUENCE [LARGE SCALE GENOMIC DNA]</scope>
    <source>
        <strain evidence="2">DSM 22363</strain>
    </source>
</reference>
<dbReference type="Proteomes" id="UP000185192">
    <property type="component" value="Unassembled WGS sequence"/>
</dbReference>
<organism evidence="1 2">
    <name type="scientific">Parasphingorhabdus marina DSM 22363</name>
    <dbReference type="NCBI Taxonomy" id="1123272"/>
    <lineage>
        <taxon>Bacteria</taxon>
        <taxon>Pseudomonadati</taxon>
        <taxon>Pseudomonadota</taxon>
        <taxon>Alphaproteobacteria</taxon>
        <taxon>Sphingomonadales</taxon>
        <taxon>Sphingomonadaceae</taxon>
        <taxon>Parasphingorhabdus</taxon>
    </lineage>
</organism>
<dbReference type="AlphaFoldDB" id="A0A1N6CZY8"/>
<dbReference type="GO" id="GO:0016833">
    <property type="term" value="F:oxo-acid-lyase activity"/>
    <property type="evidence" value="ECO:0007669"/>
    <property type="project" value="UniProtKB-ARBA"/>
</dbReference>